<evidence type="ECO:0008006" key="4">
    <source>
        <dbReference type="Google" id="ProtNLM"/>
    </source>
</evidence>
<reference evidence="2 3" key="2">
    <citation type="journal article" date="2012" name="Open Biol.">
        <title>Characteristics of nucleosomes and linker DNA regions on the genome of the basidiomycete Mixia osmundae revealed by mono- and dinucleosome mapping.</title>
        <authorList>
            <person name="Nishida H."/>
            <person name="Kondo S."/>
            <person name="Matsumoto T."/>
            <person name="Suzuki Y."/>
            <person name="Yoshikawa H."/>
            <person name="Taylor T.D."/>
            <person name="Sugiyama J."/>
        </authorList>
    </citation>
    <scope>NUCLEOTIDE SEQUENCE [LARGE SCALE GENOMIC DNA]</scope>
    <source>
        <strain evidence="3">CBS 9802 / IAM 14324 / JCM 22182 / KY 12970</strain>
    </source>
</reference>
<dbReference type="RefSeq" id="XP_014567899.1">
    <property type="nucleotide sequence ID" value="XM_014712413.1"/>
</dbReference>
<dbReference type="AlphaFoldDB" id="G7DZQ3"/>
<evidence type="ECO:0000256" key="1">
    <source>
        <dbReference type="ARBA" id="ARBA00010105"/>
    </source>
</evidence>
<accession>G7DZQ3</accession>
<sequence length="345" mass="38332">MGDTAITKKARTDGPKLICTHSGTFHADEALAVHLVRTLPDYKDARLVRTRDPAIIDMADIVLDVGGVYSVERQRFDHHQRGFAATFDSSHRTKLSSAGLVYKHYGKQIIAQRLGLQEADKTVSTLYPKVYEDFVEGLDGIDNGINQYEAVLGGDVRSNYRNFTGLSSRISRLNPSWNETSNNDILDERFETASALAGSEFFQVLDAAAHQWLPGRSLIVEALFERCKFDGADPHGRIMLLGSFAPWKDHLFRLERELSIEDDRKVLYVIYPDEAGKWRVQAVPRSSEGFESRKALPAAWRGIRDKELDALVGIEGCVFVHAAGFIGGHATREGALIMANKAIAA</sequence>
<dbReference type="OrthoDB" id="10265310at2759"/>
<evidence type="ECO:0000313" key="2">
    <source>
        <dbReference type="EMBL" id="GAA96063.1"/>
    </source>
</evidence>
<comment type="similarity">
    <text evidence="1">Belongs to the MYG1 family.</text>
</comment>
<evidence type="ECO:0000313" key="3">
    <source>
        <dbReference type="Proteomes" id="UP000009131"/>
    </source>
</evidence>
<dbReference type="PANTHER" id="PTHR11215">
    <property type="entry name" value="METAL DEPENDENT HYDROLASE - RELATED"/>
    <property type="match status" value="1"/>
</dbReference>
<dbReference type="eggNOG" id="KOG2948">
    <property type="taxonomic scope" value="Eukaryota"/>
</dbReference>
<proteinExistence type="inferred from homology"/>
<dbReference type="Pfam" id="PF03690">
    <property type="entry name" value="MYG1_exonuc"/>
    <property type="match status" value="1"/>
</dbReference>
<dbReference type="InParanoid" id="G7DZQ3"/>
<dbReference type="GO" id="GO:0005634">
    <property type="term" value="C:nucleus"/>
    <property type="evidence" value="ECO:0007669"/>
    <property type="project" value="TreeGrafter"/>
</dbReference>
<dbReference type="EMBL" id="BABT02000074">
    <property type="protein sequence ID" value="GAA96063.1"/>
    <property type="molecule type" value="Genomic_DNA"/>
</dbReference>
<keyword evidence="3" id="KW-1185">Reference proteome</keyword>
<dbReference type="OMA" id="FHCDEVV"/>
<comment type="caution">
    <text evidence="2">The sequence shown here is derived from an EMBL/GenBank/DDBJ whole genome shotgun (WGS) entry which is preliminary data.</text>
</comment>
<protein>
    <recommendedName>
        <fullName evidence="4">Metal-dependent protein hydrolase</fullName>
    </recommendedName>
</protein>
<dbReference type="STRING" id="764103.G7DZQ3"/>
<dbReference type="GO" id="GO:0005737">
    <property type="term" value="C:cytoplasm"/>
    <property type="evidence" value="ECO:0007669"/>
    <property type="project" value="TreeGrafter"/>
</dbReference>
<organism evidence="2 3">
    <name type="scientific">Mixia osmundae (strain CBS 9802 / IAM 14324 / JCM 22182 / KY 12970)</name>
    <dbReference type="NCBI Taxonomy" id="764103"/>
    <lineage>
        <taxon>Eukaryota</taxon>
        <taxon>Fungi</taxon>
        <taxon>Dikarya</taxon>
        <taxon>Basidiomycota</taxon>
        <taxon>Pucciniomycotina</taxon>
        <taxon>Mixiomycetes</taxon>
        <taxon>Mixiales</taxon>
        <taxon>Mixiaceae</taxon>
        <taxon>Mixia</taxon>
    </lineage>
</organism>
<name>G7DZQ3_MIXOS</name>
<dbReference type="Proteomes" id="UP000009131">
    <property type="component" value="Unassembled WGS sequence"/>
</dbReference>
<reference evidence="2 3" key="1">
    <citation type="journal article" date="2011" name="J. Gen. Appl. Microbiol.">
        <title>Draft genome sequencing of the enigmatic basidiomycete Mixia osmundae.</title>
        <authorList>
            <person name="Nishida H."/>
            <person name="Nagatsuka Y."/>
            <person name="Sugiyama J."/>
        </authorList>
    </citation>
    <scope>NUCLEOTIDE SEQUENCE [LARGE SCALE GENOMIC DNA]</scope>
    <source>
        <strain evidence="3">CBS 9802 / IAM 14324 / JCM 22182 / KY 12970</strain>
    </source>
</reference>
<dbReference type="HOGENOM" id="CLU_051576_0_0_1"/>
<gene>
    <name evidence="2" type="primary">Mo02724</name>
    <name evidence="2" type="ORF">E5Q_02724</name>
</gene>
<dbReference type="FunCoup" id="G7DZQ3">
    <property type="interactions" value="942"/>
</dbReference>
<dbReference type="PANTHER" id="PTHR11215:SF1">
    <property type="entry name" value="MYG1 EXONUCLEASE"/>
    <property type="match status" value="1"/>
</dbReference>
<dbReference type="InterPro" id="IPR003226">
    <property type="entry name" value="MYG1_exonuclease"/>
</dbReference>